<dbReference type="InterPro" id="IPR027802">
    <property type="entry name" value="Multi-ubiquitin_dom"/>
</dbReference>
<comment type="caution">
    <text evidence="2">The sequence shown here is derived from an EMBL/GenBank/DDBJ whole genome shotgun (WGS) entry which is preliminary data.</text>
</comment>
<dbReference type="Pfam" id="PF14452">
    <property type="entry name" value="Multi_ubiq"/>
    <property type="match status" value="1"/>
</dbReference>
<feature type="domain" description="Multi-ubiquitin" evidence="1">
    <location>
        <begin position="40"/>
        <end position="107"/>
    </location>
</feature>
<reference evidence="2 3" key="1">
    <citation type="submission" date="2018-08" db="EMBL/GenBank/DDBJ databases">
        <title>Lysobacter weifangensis sp. nov., a new member of the family 'Xanthomonadaceae', isolated from soil in a farmland.</title>
        <authorList>
            <person name="Zhao H."/>
        </authorList>
    </citation>
    <scope>NUCLEOTIDE SEQUENCE [LARGE SCALE GENOMIC DNA]</scope>
    <source>
        <strain evidence="2 3">WF-2</strain>
    </source>
</reference>
<keyword evidence="3" id="KW-1185">Reference proteome</keyword>
<name>A0A372DIE9_9GAMM</name>
<evidence type="ECO:0000313" key="2">
    <source>
        <dbReference type="EMBL" id="RFP59350.1"/>
    </source>
</evidence>
<accession>A0A372DIE9</accession>
<dbReference type="AlphaFoldDB" id="A0A372DIE9"/>
<organism evidence="2 3">
    <name type="scientific">Cognatiluteimonas weifangensis</name>
    <dbReference type="NCBI Taxonomy" id="2303539"/>
    <lineage>
        <taxon>Bacteria</taxon>
        <taxon>Pseudomonadati</taxon>
        <taxon>Pseudomonadota</taxon>
        <taxon>Gammaproteobacteria</taxon>
        <taxon>Lysobacterales</taxon>
        <taxon>Lysobacteraceae</taxon>
        <taxon>Cognatiluteimonas</taxon>
    </lineage>
</organism>
<sequence>MSNNQKHDDAVASDDQVLDEIIDLADYASRGAKPPKAKGYRIRVNRDSFVFETANPTREQILEKAGLVPVGLWTLRLKLHGGAFDRIEPGEHVDLTRPGVEKFKALPNDQTEG</sequence>
<dbReference type="EMBL" id="QVPD01000013">
    <property type="protein sequence ID" value="RFP59350.1"/>
    <property type="molecule type" value="Genomic_DNA"/>
</dbReference>
<protein>
    <recommendedName>
        <fullName evidence="1">Multi-ubiquitin domain-containing protein</fullName>
    </recommendedName>
</protein>
<evidence type="ECO:0000259" key="1">
    <source>
        <dbReference type="Pfam" id="PF14452"/>
    </source>
</evidence>
<evidence type="ECO:0000313" key="3">
    <source>
        <dbReference type="Proteomes" id="UP000262917"/>
    </source>
</evidence>
<dbReference type="RefSeq" id="WP_117203411.1">
    <property type="nucleotide sequence ID" value="NZ_JBHTBK010000015.1"/>
</dbReference>
<dbReference type="OrthoDB" id="256126at2"/>
<proteinExistence type="predicted"/>
<dbReference type="Proteomes" id="UP000262917">
    <property type="component" value="Unassembled WGS sequence"/>
</dbReference>
<gene>
    <name evidence="2" type="ORF">D0Y53_11245</name>
</gene>